<organism evidence="8 9">
    <name type="scientific">Lentinula raphanica</name>
    <dbReference type="NCBI Taxonomy" id="153919"/>
    <lineage>
        <taxon>Eukaryota</taxon>
        <taxon>Fungi</taxon>
        <taxon>Dikarya</taxon>
        <taxon>Basidiomycota</taxon>
        <taxon>Agaricomycotina</taxon>
        <taxon>Agaricomycetes</taxon>
        <taxon>Agaricomycetidae</taxon>
        <taxon>Agaricales</taxon>
        <taxon>Marasmiineae</taxon>
        <taxon>Omphalotaceae</taxon>
        <taxon>Lentinula</taxon>
    </lineage>
</organism>
<reference evidence="8" key="1">
    <citation type="submission" date="2022-08" db="EMBL/GenBank/DDBJ databases">
        <authorList>
            <consortium name="DOE Joint Genome Institute"/>
            <person name="Min B."/>
            <person name="Riley R."/>
            <person name="Sierra-Patev S."/>
            <person name="Naranjo-Ortiz M."/>
            <person name="Looney B."/>
            <person name="Konkel Z."/>
            <person name="Slot J.C."/>
            <person name="Sakamoto Y."/>
            <person name="Steenwyk J.L."/>
            <person name="Rokas A."/>
            <person name="Carro J."/>
            <person name="Camarero S."/>
            <person name="Ferreira P."/>
            <person name="Molpeceres G."/>
            <person name="Ruiz-Duenas F.J."/>
            <person name="Serrano A."/>
            <person name="Henrissat B."/>
            <person name="Drula E."/>
            <person name="Hughes K.W."/>
            <person name="Mata J.L."/>
            <person name="Ishikawa N.K."/>
            <person name="Vargas-Isla R."/>
            <person name="Ushijima S."/>
            <person name="Smith C.A."/>
            <person name="Ahrendt S."/>
            <person name="Andreopoulos W."/>
            <person name="He G."/>
            <person name="Labutti K."/>
            <person name="Lipzen A."/>
            <person name="Ng V."/>
            <person name="Sandor L."/>
            <person name="Barry K."/>
            <person name="Martinez A.T."/>
            <person name="Xiao Y."/>
            <person name="Gibbons J.G."/>
            <person name="Terashima K."/>
            <person name="Hibbett D.S."/>
            <person name="Grigoriev I.V."/>
        </authorList>
    </citation>
    <scope>NUCLEOTIDE SEQUENCE</scope>
    <source>
        <strain evidence="8">TFB9207</strain>
    </source>
</reference>
<evidence type="ECO:0000256" key="7">
    <source>
        <dbReference type="RuleBase" id="RU365066"/>
    </source>
</evidence>
<keyword evidence="7" id="KW-0256">Endoplasmic reticulum</keyword>
<dbReference type="AlphaFoldDB" id="A0AA38UKV7"/>
<dbReference type="GO" id="GO:0006506">
    <property type="term" value="P:GPI anchor biosynthetic process"/>
    <property type="evidence" value="ECO:0007669"/>
    <property type="project" value="UniProtKB-KW"/>
</dbReference>
<dbReference type="GO" id="GO:0016788">
    <property type="term" value="F:hydrolase activity, acting on ester bonds"/>
    <property type="evidence" value="ECO:0007669"/>
    <property type="project" value="TreeGrafter"/>
</dbReference>
<protein>
    <recommendedName>
        <fullName evidence="7">Post-GPI attachment to proteins factor 3</fullName>
    </recommendedName>
</protein>
<feature type="transmembrane region" description="Helical" evidence="7">
    <location>
        <begin position="236"/>
        <end position="255"/>
    </location>
</feature>
<evidence type="ECO:0000256" key="4">
    <source>
        <dbReference type="ARBA" id="ARBA00022729"/>
    </source>
</evidence>
<evidence type="ECO:0000256" key="3">
    <source>
        <dbReference type="ARBA" id="ARBA00022692"/>
    </source>
</evidence>
<keyword evidence="2 7" id="KW-0337">GPI-anchor biosynthesis</keyword>
<evidence type="ECO:0000313" key="8">
    <source>
        <dbReference type="EMBL" id="KAJ3844979.1"/>
    </source>
</evidence>
<comment type="function">
    <text evidence="7">Involved in the lipid remodeling steps of GPI-anchor maturation.</text>
</comment>
<proteinExistence type="inferred from homology"/>
<comment type="similarity">
    <text evidence="7">Belongs to the PGAP3 family.</text>
</comment>
<dbReference type="PANTHER" id="PTHR13148">
    <property type="entry name" value="PER1-RELATED"/>
    <property type="match status" value="1"/>
</dbReference>
<evidence type="ECO:0000256" key="5">
    <source>
        <dbReference type="ARBA" id="ARBA00022989"/>
    </source>
</evidence>
<feature type="transmembrane region" description="Helical" evidence="7">
    <location>
        <begin position="276"/>
        <end position="296"/>
    </location>
</feature>
<evidence type="ECO:0000256" key="6">
    <source>
        <dbReference type="ARBA" id="ARBA00023136"/>
    </source>
</evidence>
<feature type="transmembrane region" description="Helical" evidence="7">
    <location>
        <begin position="130"/>
        <end position="151"/>
    </location>
</feature>
<evidence type="ECO:0000256" key="1">
    <source>
        <dbReference type="ARBA" id="ARBA00004127"/>
    </source>
</evidence>
<comment type="caution">
    <text evidence="8">The sequence shown here is derived from an EMBL/GenBank/DDBJ whole genome shotgun (WGS) entry which is preliminary data.</text>
</comment>
<dbReference type="InterPro" id="IPR007217">
    <property type="entry name" value="Per1-like"/>
</dbReference>
<evidence type="ECO:0000256" key="2">
    <source>
        <dbReference type="ARBA" id="ARBA00022502"/>
    </source>
</evidence>
<keyword evidence="4 7" id="KW-0732">Signal</keyword>
<keyword evidence="6 7" id="KW-0472">Membrane</keyword>
<dbReference type="GO" id="GO:0005789">
    <property type="term" value="C:endoplasmic reticulum membrane"/>
    <property type="evidence" value="ECO:0007669"/>
    <property type="project" value="UniProtKB-SubCell"/>
</dbReference>
<comment type="subcellular location">
    <subcellularLocation>
        <location evidence="1">Endomembrane system</location>
        <topology evidence="1">Multi-pass membrane protein</topology>
    </subcellularLocation>
    <subcellularLocation>
        <location evidence="7">Endoplasmic reticulum membrane</location>
        <topology evidence="7">Multi-pass membrane protein</topology>
    </subcellularLocation>
</comment>
<dbReference type="Pfam" id="PF04080">
    <property type="entry name" value="Per1"/>
    <property type="match status" value="1"/>
</dbReference>
<sequence>MRWIPIFLFQSLCMVAFTSASSGDRSNDFQQCLLRCNDTGECNEDSLSLVLKMTRWTCADNCKYFCMHEITAQSLTSGKTIHQYYGKWPFYRLVAQEPASVAFSFLNLYAHVKGARKLQRELDDSHPMKIYYMGWSFVSMNTWIWSCLFHTRDTAFTEKMDYFSAALTILVALYFTVIRLFHLYALSPSRNSLLAQERSPRSRLRLKLWSATCTLTFLGHISYLNHLERFDYSYNVIFNLGIGLAHNIFWLCYSLPSSLSSLRRFPGRSRRYRPHFVYKPALLVSLITAAMALELLDFPPWFLVFDAHSLWHLSTAPIAYMWYEFLVEDANDDSWKEQRLS</sequence>
<gene>
    <name evidence="8" type="ORF">F5878DRAFT_435595</name>
</gene>
<keyword evidence="3 7" id="KW-0812">Transmembrane</keyword>
<accession>A0AA38UKV7</accession>
<keyword evidence="5 7" id="KW-1133">Transmembrane helix</keyword>
<evidence type="ECO:0000313" key="9">
    <source>
        <dbReference type="Proteomes" id="UP001163846"/>
    </source>
</evidence>
<feature type="chain" id="PRO_5041482692" description="Post-GPI attachment to proteins factor 3" evidence="7">
    <location>
        <begin position="21"/>
        <end position="341"/>
    </location>
</feature>
<comment type="caution">
    <text evidence="7">Lacks conserved residue(s) required for the propagation of feature annotation.</text>
</comment>
<dbReference type="Proteomes" id="UP001163846">
    <property type="component" value="Unassembled WGS sequence"/>
</dbReference>
<keyword evidence="9" id="KW-1185">Reference proteome</keyword>
<dbReference type="PANTHER" id="PTHR13148:SF0">
    <property type="entry name" value="POST-GPI ATTACHMENT TO PROTEINS FACTOR 3"/>
    <property type="match status" value="1"/>
</dbReference>
<name>A0AA38UKV7_9AGAR</name>
<feature type="transmembrane region" description="Helical" evidence="7">
    <location>
        <begin position="163"/>
        <end position="185"/>
    </location>
</feature>
<dbReference type="EMBL" id="MU805943">
    <property type="protein sequence ID" value="KAJ3844979.1"/>
    <property type="molecule type" value="Genomic_DNA"/>
</dbReference>
<feature type="signal peptide" evidence="7">
    <location>
        <begin position="1"/>
        <end position="20"/>
    </location>
</feature>